<dbReference type="GO" id="GO:0032993">
    <property type="term" value="C:protein-DNA complex"/>
    <property type="evidence" value="ECO:0007669"/>
    <property type="project" value="TreeGrafter"/>
</dbReference>
<dbReference type="Proteomes" id="UP000285112">
    <property type="component" value="Unassembled WGS sequence"/>
</dbReference>
<dbReference type="Gene3D" id="1.10.10.10">
    <property type="entry name" value="Winged helix-like DNA-binding domain superfamily/Winged helix DNA-binding domain"/>
    <property type="match status" value="1"/>
</dbReference>
<proteinExistence type="inferred from homology"/>
<keyword evidence="2" id="KW-0805">Transcription regulation</keyword>
<dbReference type="Pfam" id="PF03466">
    <property type="entry name" value="LysR_substrate"/>
    <property type="match status" value="1"/>
</dbReference>
<dbReference type="InterPro" id="IPR036388">
    <property type="entry name" value="WH-like_DNA-bd_sf"/>
</dbReference>
<dbReference type="SUPFAM" id="SSF46785">
    <property type="entry name" value="Winged helix' DNA-binding domain"/>
    <property type="match status" value="1"/>
</dbReference>
<dbReference type="InterPro" id="IPR005119">
    <property type="entry name" value="LysR_subst-bd"/>
</dbReference>
<dbReference type="PANTHER" id="PTHR30346">
    <property type="entry name" value="TRANSCRIPTIONAL DUAL REGULATOR HCAR-RELATED"/>
    <property type="match status" value="1"/>
</dbReference>
<sequence>MELHQLAYFVAVAEEANFTRAAERMHVAQPGVSAQIRRLERELGQPLFDRSGRAVRLTGVGAAVLPHARAALAAVEAVRETVSEHRGLVRGQVTMGMVTSAGPVALPEFLAGFAERHPGVEITLGEANSDVMVEALREGRLDVAVIGLADGVPAGLVTQVLLDEEIVAVTGLGDIFAERTSVTLTELAGRPLICLPPGTGLRGVLDRAFAAAGQRPRVAIEASDPNVLAQLAIRDLGVAMVPDSLARYYATELHRLPLRPSLRGQLALAWRAAGPSGPAARALIEFAREALGG</sequence>
<keyword evidence="7" id="KW-1185">Reference proteome</keyword>
<feature type="domain" description="HTH lysR-type" evidence="5">
    <location>
        <begin position="1"/>
        <end position="58"/>
    </location>
</feature>
<comment type="similarity">
    <text evidence="1">Belongs to the LysR transcriptional regulatory family.</text>
</comment>
<protein>
    <submittedName>
        <fullName evidence="6">LysR family transcriptional regulator</fullName>
    </submittedName>
</protein>
<evidence type="ECO:0000256" key="2">
    <source>
        <dbReference type="ARBA" id="ARBA00023015"/>
    </source>
</evidence>
<dbReference type="SUPFAM" id="SSF53850">
    <property type="entry name" value="Periplasmic binding protein-like II"/>
    <property type="match status" value="1"/>
</dbReference>
<dbReference type="AlphaFoldDB" id="A0A419I1N7"/>
<dbReference type="FunFam" id="1.10.10.10:FF:000001">
    <property type="entry name" value="LysR family transcriptional regulator"/>
    <property type="match status" value="1"/>
</dbReference>
<organism evidence="6 7">
    <name type="scientific">Amycolatopsis panacis</name>
    <dbReference type="NCBI Taxonomy" id="2340917"/>
    <lineage>
        <taxon>Bacteria</taxon>
        <taxon>Bacillati</taxon>
        <taxon>Actinomycetota</taxon>
        <taxon>Actinomycetes</taxon>
        <taxon>Pseudonocardiales</taxon>
        <taxon>Pseudonocardiaceae</taxon>
        <taxon>Amycolatopsis</taxon>
    </lineage>
</organism>
<accession>A0A419I1N7</accession>
<dbReference type="PROSITE" id="PS50931">
    <property type="entry name" value="HTH_LYSR"/>
    <property type="match status" value="1"/>
</dbReference>
<dbReference type="PANTHER" id="PTHR30346:SF28">
    <property type="entry name" value="HTH-TYPE TRANSCRIPTIONAL REGULATOR CYNR"/>
    <property type="match status" value="1"/>
</dbReference>
<dbReference type="InterPro" id="IPR000847">
    <property type="entry name" value="LysR_HTH_N"/>
</dbReference>
<dbReference type="CDD" id="cd08436">
    <property type="entry name" value="PBP2_LTTR_like_3"/>
    <property type="match status" value="1"/>
</dbReference>
<gene>
    <name evidence="6" type="ORF">D5S19_19495</name>
</gene>
<dbReference type="PRINTS" id="PR00039">
    <property type="entry name" value="HTHLYSR"/>
</dbReference>
<keyword evidence="3" id="KW-0238">DNA-binding</keyword>
<reference evidence="6 7" key="1">
    <citation type="submission" date="2018-09" db="EMBL/GenBank/DDBJ databases">
        <title>YIM PH 21725 draft genome.</title>
        <authorList>
            <person name="Miao C."/>
        </authorList>
    </citation>
    <scope>NUCLEOTIDE SEQUENCE [LARGE SCALE GENOMIC DNA]</scope>
    <source>
        <strain evidence="7">YIM PH21725</strain>
    </source>
</reference>
<comment type="caution">
    <text evidence="6">The sequence shown here is derived from an EMBL/GenBank/DDBJ whole genome shotgun (WGS) entry which is preliminary data.</text>
</comment>
<dbReference type="RefSeq" id="WP_120024777.1">
    <property type="nucleotide sequence ID" value="NZ_QZFV01000094.1"/>
</dbReference>
<dbReference type="GO" id="GO:0003677">
    <property type="term" value="F:DNA binding"/>
    <property type="evidence" value="ECO:0007669"/>
    <property type="project" value="UniProtKB-KW"/>
</dbReference>
<evidence type="ECO:0000256" key="4">
    <source>
        <dbReference type="ARBA" id="ARBA00023163"/>
    </source>
</evidence>
<evidence type="ECO:0000313" key="7">
    <source>
        <dbReference type="Proteomes" id="UP000285112"/>
    </source>
</evidence>
<dbReference type="GO" id="GO:0003700">
    <property type="term" value="F:DNA-binding transcription factor activity"/>
    <property type="evidence" value="ECO:0007669"/>
    <property type="project" value="InterPro"/>
</dbReference>
<evidence type="ECO:0000313" key="6">
    <source>
        <dbReference type="EMBL" id="RJQ83664.1"/>
    </source>
</evidence>
<evidence type="ECO:0000256" key="3">
    <source>
        <dbReference type="ARBA" id="ARBA00023125"/>
    </source>
</evidence>
<evidence type="ECO:0000259" key="5">
    <source>
        <dbReference type="PROSITE" id="PS50931"/>
    </source>
</evidence>
<dbReference type="InterPro" id="IPR036390">
    <property type="entry name" value="WH_DNA-bd_sf"/>
</dbReference>
<keyword evidence="4" id="KW-0804">Transcription</keyword>
<name>A0A419I1N7_9PSEU</name>
<dbReference type="Pfam" id="PF00126">
    <property type="entry name" value="HTH_1"/>
    <property type="match status" value="1"/>
</dbReference>
<dbReference type="OrthoDB" id="3181812at2"/>
<evidence type="ECO:0000256" key="1">
    <source>
        <dbReference type="ARBA" id="ARBA00009437"/>
    </source>
</evidence>
<dbReference type="Gene3D" id="3.40.190.290">
    <property type="match status" value="1"/>
</dbReference>
<dbReference type="EMBL" id="QZFV01000094">
    <property type="protein sequence ID" value="RJQ83664.1"/>
    <property type="molecule type" value="Genomic_DNA"/>
</dbReference>